<dbReference type="EMBL" id="JAUEPU010000009">
    <property type="protein sequence ID" value="KAK0499567.1"/>
    <property type="molecule type" value="Genomic_DNA"/>
</dbReference>
<proteinExistence type="predicted"/>
<feature type="non-terminal residue" evidence="1">
    <location>
        <position position="91"/>
    </location>
</feature>
<organism evidence="1 2">
    <name type="scientific">Armillaria luteobubalina</name>
    <dbReference type="NCBI Taxonomy" id="153913"/>
    <lineage>
        <taxon>Eukaryota</taxon>
        <taxon>Fungi</taxon>
        <taxon>Dikarya</taxon>
        <taxon>Basidiomycota</taxon>
        <taxon>Agaricomycotina</taxon>
        <taxon>Agaricomycetes</taxon>
        <taxon>Agaricomycetidae</taxon>
        <taxon>Agaricales</taxon>
        <taxon>Marasmiineae</taxon>
        <taxon>Physalacriaceae</taxon>
        <taxon>Armillaria</taxon>
    </lineage>
</organism>
<keyword evidence="2" id="KW-1185">Reference proteome</keyword>
<feature type="non-terminal residue" evidence="1">
    <location>
        <position position="1"/>
    </location>
</feature>
<dbReference type="InterPro" id="IPR051604">
    <property type="entry name" value="Ergot_Alk_Oxidoreductase"/>
</dbReference>
<sequence>VAFRSLVIPQFHNAHRFIRSPELLAYDEVAKILIRILGRKITHVKLTQLEMASLFTETRGMPEEYADMLALMDIQMVKGVEVTWDNAMLRM</sequence>
<evidence type="ECO:0000313" key="2">
    <source>
        <dbReference type="Proteomes" id="UP001175228"/>
    </source>
</evidence>
<dbReference type="Gene3D" id="3.90.25.10">
    <property type="entry name" value="UDP-galactose 4-epimerase, domain 1"/>
    <property type="match status" value="1"/>
</dbReference>
<name>A0AA39QB13_9AGAR</name>
<gene>
    <name evidence="1" type="ORF">EDD18DRAFT_1025726</name>
</gene>
<protein>
    <submittedName>
        <fullName evidence="1">Uncharacterized protein</fullName>
    </submittedName>
</protein>
<reference evidence="1" key="1">
    <citation type="submission" date="2023-06" db="EMBL/GenBank/DDBJ databases">
        <authorList>
            <consortium name="Lawrence Berkeley National Laboratory"/>
            <person name="Ahrendt S."/>
            <person name="Sahu N."/>
            <person name="Indic B."/>
            <person name="Wong-Bajracharya J."/>
            <person name="Merenyi Z."/>
            <person name="Ke H.-M."/>
            <person name="Monk M."/>
            <person name="Kocsube S."/>
            <person name="Drula E."/>
            <person name="Lipzen A."/>
            <person name="Balint B."/>
            <person name="Henrissat B."/>
            <person name="Andreopoulos B."/>
            <person name="Martin F.M."/>
            <person name="Harder C.B."/>
            <person name="Rigling D."/>
            <person name="Ford K.L."/>
            <person name="Foster G.D."/>
            <person name="Pangilinan J."/>
            <person name="Papanicolaou A."/>
            <person name="Barry K."/>
            <person name="LaButti K."/>
            <person name="Viragh M."/>
            <person name="Koriabine M."/>
            <person name="Yan M."/>
            <person name="Riley R."/>
            <person name="Champramary S."/>
            <person name="Plett K.L."/>
            <person name="Tsai I.J."/>
            <person name="Slot J."/>
            <person name="Sipos G."/>
            <person name="Plett J."/>
            <person name="Nagy L.G."/>
            <person name="Grigoriev I.V."/>
        </authorList>
    </citation>
    <scope>NUCLEOTIDE SEQUENCE</scope>
    <source>
        <strain evidence="1">HWK02</strain>
    </source>
</reference>
<dbReference type="AlphaFoldDB" id="A0AA39QB13"/>
<comment type="caution">
    <text evidence="1">The sequence shown here is derived from an EMBL/GenBank/DDBJ whole genome shotgun (WGS) entry which is preliminary data.</text>
</comment>
<dbReference type="PANTHER" id="PTHR43162">
    <property type="match status" value="1"/>
</dbReference>
<evidence type="ECO:0000313" key="1">
    <source>
        <dbReference type="EMBL" id="KAK0499567.1"/>
    </source>
</evidence>
<dbReference type="PANTHER" id="PTHR43162:SF1">
    <property type="entry name" value="PRESTALK A DIFFERENTIATION PROTEIN A"/>
    <property type="match status" value="1"/>
</dbReference>
<accession>A0AA39QB13</accession>
<dbReference type="Proteomes" id="UP001175228">
    <property type="component" value="Unassembled WGS sequence"/>
</dbReference>